<name>A0A4T0X2R3_9ASCO</name>
<proteinExistence type="inferred from homology"/>
<dbReference type="InterPro" id="IPR037231">
    <property type="entry name" value="NAP-like_sf"/>
</dbReference>
<feature type="region of interest" description="Disordered" evidence="4">
    <location>
        <begin position="359"/>
        <end position="413"/>
    </location>
</feature>
<dbReference type="SUPFAM" id="SSF143113">
    <property type="entry name" value="NAP-like"/>
    <property type="match status" value="1"/>
</dbReference>
<gene>
    <name evidence="5" type="ORF">CANINC_001976</name>
</gene>
<evidence type="ECO:0000256" key="2">
    <source>
        <dbReference type="ARBA" id="ARBA00009947"/>
    </source>
</evidence>
<evidence type="ECO:0000313" key="5">
    <source>
        <dbReference type="EMBL" id="TID29402.1"/>
    </source>
</evidence>
<evidence type="ECO:0000256" key="4">
    <source>
        <dbReference type="SAM" id="MobiDB-lite"/>
    </source>
</evidence>
<comment type="subcellular location">
    <subcellularLocation>
        <location evidence="1">Bud neck</location>
    </subcellularLocation>
</comment>
<dbReference type="EMBL" id="SELW01000316">
    <property type="protein sequence ID" value="TID29402.1"/>
    <property type="molecule type" value="Genomic_DNA"/>
</dbReference>
<dbReference type="STRING" id="52247.A0A4T0X2R3"/>
<dbReference type="Pfam" id="PF00956">
    <property type="entry name" value="NAP"/>
    <property type="match status" value="1"/>
</dbReference>
<dbReference type="FunFam" id="3.30.1120.90:FF:000003">
    <property type="entry name" value="Nucleosome assembly protein"/>
    <property type="match status" value="1"/>
</dbReference>
<sequence length="413" mass="47339">MSGFNDAPTPQNTPASVGGSYMQKAGNPATNPSIPTTINESNELLQGLLSNNPALLHSIQAKLGELVGTDSGYFESLPEIVKDNVYALKSLQLQQYKIEAEFQAELLELERKFQKLYEPIFEARKNLVTGTIEPSQKEIEIGKKAIAQENDEDEDGDDDKGKNENDSKEEKDEDTKGIPFFWLTAMQNLPPIADMISDRDVEVLKHLIDVKLEYMEKPGFKLIFEFKENPFFSNKTLEKTYYYQKELGYTGEFVYDHAEGDDIQWTDNKHNVTLELELRKQRNKHTKQIRTIEKATPTFSFFNFFTPPQLPTETDEDDVEIDEELEEALQNDYSIGELIKEKLLPRAVDWFTGHALKYEPEFGEDGEDEFDDEEDEGGDEDSSDDEDDEDEDSDDDIDDTQVKKELEKKCDQQ</sequence>
<dbReference type="FunFam" id="1.20.5.1500:FF:000001">
    <property type="entry name" value="Nucleosome assembly protein 1-like 1"/>
    <property type="match status" value="1"/>
</dbReference>
<dbReference type="GO" id="GO:0005935">
    <property type="term" value="C:cellular bud neck"/>
    <property type="evidence" value="ECO:0007669"/>
    <property type="project" value="UniProtKB-SubCell"/>
</dbReference>
<dbReference type="GO" id="GO:0006334">
    <property type="term" value="P:nucleosome assembly"/>
    <property type="evidence" value="ECO:0007669"/>
    <property type="project" value="InterPro"/>
</dbReference>
<evidence type="ECO:0000256" key="1">
    <source>
        <dbReference type="ARBA" id="ARBA00004266"/>
    </source>
</evidence>
<feature type="region of interest" description="Disordered" evidence="4">
    <location>
        <begin position="1"/>
        <end position="37"/>
    </location>
</feature>
<evidence type="ECO:0008006" key="7">
    <source>
        <dbReference type="Google" id="ProtNLM"/>
    </source>
</evidence>
<dbReference type="Gene3D" id="3.30.1120.90">
    <property type="entry name" value="Nucleosome assembly protein"/>
    <property type="match status" value="1"/>
</dbReference>
<dbReference type="GO" id="GO:0005940">
    <property type="term" value="C:septin ring"/>
    <property type="evidence" value="ECO:0007669"/>
    <property type="project" value="UniProtKB-ARBA"/>
</dbReference>
<comment type="caution">
    <text evidence="5">The sequence shown here is derived from an EMBL/GenBank/DDBJ whole genome shotgun (WGS) entry which is preliminary data.</text>
</comment>
<dbReference type="Gene3D" id="1.20.5.1500">
    <property type="match status" value="1"/>
</dbReference>
<dbReference type="GO" id="GO:0005634">
    <property type="term" value="C:nucleus"/>
    <property type="evidence" value="ECO:0007669"/>
    <property type="project" value="InterPro"/>
</dbReference>
<evidence type="ECO:0000313" key="6">
    <source>
        <dbReference type="Proteomes" id="UP000307173"/>
    </source>
</evidence>
<dbReference type="AlphaFoldDB" id="A0A4T0X2R3"/>
<evidence type="ECO:0000256" key="3">
    <source>
        <dbReference type="RuleBase" id="RU003876"/>
    </source>
</evidence>
<feature type="compositionally biased region" description="Basic and acidic residues" evidence="4">
    <location>
        <begin position="400"/>
        <end position="413"/>
    </location>
</feature>
<feature type="compositionally biased region" description="Acidic residues" evidence="4">
    <location>
        <begin position="149"/>
        <end position="158"/>
    </location>
</feature>
<dbReference type="InterPro" id="IPR002164">
    <property type="entry name" value="NAP_family"/>
</dbReference>
<comment type="similarity">
    <text evidence="2 3">Belongs to the nucleosome assembly protein (NAP) family.</text>
</comment>
<dbReference type="OrthoDB" id="27325at2759"/>
<feature type="compositionally biased region" description="Acidic residues" evidence="4">
    <location>
        <begin position="361"/>
        <end position="399"/>
    </location>
</feature>
<protein>
    <recommendedName>
        <fullName evidence="7">Nucleosome assembly protein</fullName>
    </recommendedName>
</protein>
<feature type="compositionally biased region" description="Basic and acidic residues" evidence="4">
    <location>
        <begin position="159"/>
        <end position="174"/>
    </location>
</feature>
<organism evidence="5 6">
    <name type="scientific">Pichia inconspicua</name>
    <dbReference type="NCBI Taxonomy" id="52247"/>
    <lineage>
        <taxon>Eukaryota</taxon>
        <taxon>Fungi</taxon>
        <taxon>Dikarya</taxon>
        <taxon>Ascomycota</taxon>
        <taxon>Saccharomycotina</taxon>
        <taxon>Pichiomycetes</taxon>
        <taxon>Pichiales</taxon>
        <taxon>Pichiaceae</taxon>
        <taxon>Pichia</taxon>
    </lineage>
</organism>
<dbReference type="Proteomes" id="UP000307173">
    <property type="component" value="Unassembled WGS sequence"/>
</dbReference>
<keyword evidence="6" id="KW-1185">Reference proteome</keyword>
<feature type="compositionally biased region" description="Polar residues" evidence="4">
    <location>
        <begin position="28"/>
        <end position="37"/>
    </location>
</feature>
<dbReference type="PANTHER" id="PTHR11875">
    <property type="entry name" value="TESTIS-SPECIFIC Y-ENCODED PROTEIN"/>
    <property type="match status" value="1"/>
</dbReference>
<accession>A0A4T0X2R3</accession>
<feature type="region of interest" description="Disordered" evidence="4">
    <location>
        <begin position="145"/>
        <end position="174"/>
    </location>
</feature>
<reference evidence="5 6" key="1">
    <citation type="journal article" date="2019" name="Front. Genet.">
        <title>Whole-Genome Sequencing of the Opportunistic Yeast Pathogen Candida inconspicua Uncovers Its Hybrid Origin.</title>
        <authorList>
            <person name="Mixao V."/>
            <person name="Hansen A.P."/>
            <person name="Saus E."/>
            <person name="Boekhout T."/>
            <person name="Lass-Florl C."/>
            <person name="Gabaldon T."/>
        </authorList>
    </citation>
    <scope>NUCLEOTIDE SEQUENCE [LARGE SCALE GENOMIC DNA]</scope>
    <source>
        <strain evidence="5 6">CBS 180</strain>
    </source>
</reference>